<organism evidence="1">
    <name type="scientific">Eutreptiella gymnastica</name>
    <dbReference type="NCBI Taxonomy" id="73025"/>
    <lineage>
        <taxon>Eukaryota</taxon>
        <taxon>Discoba</taxon>
        <taxon>Euglenozoa</taxon>
        <taxon>Euglenida</taxon>
        <taxon>Spirocuta</taxon>
        <taxon>Euglenophyceae</taxon>
        <taxon>Eutreptiales</taxon>
        <taxon>Eutreptiaceae</taxon>
        <taxon>Eutreptiella</taxon>
    </lineage>
</organism>
<accession>A0A7S4CJI0</accession>
<sequence length="109" mass="12222">MTMYHWLLQRTCNKGIVWKEGDVSMQLYQLVWQCGLFVVIQPDTSHEFTHFVVPAPCPATVLYNDGEPSGHACQHPEFPHLSLSRADVFIDTSNSAEDVPRGAMLCLGC</sequence>
<dbReference type="EMBL" id="HBJA01030363">
    <property type="protein sequence ID" value="CAE0798872.1"/>
    <property type="molecule type" value="Transcribed_RNA"/>
</dbReference>
<name>A0A7S4CJI0_9EUGL</name>
<reference evidence="1" key="1">
    <citation type="submission" date="2021-01" db="EMBL/GenBank/DDBJ databases">
        <authorList>
            <person name="Corre E."/>
            <person name="Pelletier E."/>
            <person name="Niang G."/>
            <person name="Scheremetjew M."/>
            <person name="Finn R."/>
            <person name="Kale V."/>
            <person name="Holt S."/>
            <person name="Cochrane G."/>
            <person name="Meng A."/>
            <person name="Brown T."/>
            <person name="Cohen L."/>
        </authorList>
    </citation>
    <scope>NUCLEOTIDE SEQUENCE</scope>
    <source>
        <strain evidence="1">CCMP1594</strain>
    </source>
</reference>
<dbReference type="AlphaFoldDB" id="A0A7S4CJI0"/>
<gene>
    <name evidence="1" type="ORF">EGYM00163_LOCUS9993</name>
</gene>
<evidence type="ECO:0000313" key="1">
    <source>
        <dbReference type="EMBL" id="CAE0798872.1"/>
    </source>
</evidence>
<proteinExistence type="predicted"/>
<protein>
    <submittedName>
        <fullName evidence="1">Uncharacterized protein</fullName>
    </submittedName>
</protein>